<dbReference type="GO" id="GO:0008982">
    <property type="term" value="F:protein-N(PI)-phosphohistidine-sugar phosphotransferase activity"/>
    <property type="evidence" value="ECO:0007669"/>
    <property type="project" value="InterPro"/>
</dbReference>
<keyword evidence="8" id="KW-1185">Reference proteome</keyword>
<dbReference type="Proteomes" id="UP000239181">
    <property type="component" value="Unassembled WGS sequence"/>
</dbReference>
<dbReference type="GO" id="GO:0016020">
    <property type="term" value="C:membrane"/>
    <property type="evidence" value="ECO:0007669"/>
    <property type="project" value="InterPro"/>
</dbReference>
<keyword evidence="1" id="KW-0813">Transport</keyword>
<dbReference type="Gene3D" id="3.40.930.10">
    <property type="entry name" value="Mannitol-specific EII, Chain A"/>
    <property type="match status" value="1"/>
</dbReference>
<dbReference type="NCBIfam" id="TIGR00848">
    <property type="entry name" value="fruA"/>
    <property type="match status" value="1"/>
</dbReference>
<dbReference type="OrthoDB" id="95460at2"/>
<evidence type="ECO:0000313" key="8">
    <source>
        <dbReference type="Proteomes" id="UP000239181"/>
    </source>
</evidence>
<evidence type="ECO:0000256" key="1">
    <source>
        <dbReference type="ARBA" id="ARBA00022448"/>
    </source>
</evidence>
<dbReference type="InterPro" id="IPR016152">
    <property type="entry name" value="PTrfase/Anion_transptr"/>
</dbReference>
<dbReference type="AlphaFoldDB" id="A0A2S9IHN9"/>
<evidence type="ECO:0000256" key="4">
    <source>
        <dbReference type="ARBA" id="ARBA00022679"/>
    </source>
</evidence>
<dbReference type="SUPFAM" id="SSF55804">
    <property type="entry name" value="Phoshotransferase/anion transport protein"/>
    <property type="match status" value="1"/>
</dbReference>
<dbReference type="InterPro" id="IPR051541">
    <property type="entry name" value="PTS_SugarTrans_NitroReg"/>
</dbReference>
<evidence type="ECO:0000256" key="2">
    <source>
        <dbReference type="ARBA" id="ARBA00022553"/>
    </source>
</evidence>
<evidence type="ECO:0000313" key="7">
    <source>
        <dbReference type="EMBL" id="PRD17300.1"/>
    </source>
</evidence>
<accession>A0A2S9IHN9</accession>
<comment type="caution">
    <text evidence="7">The sequence shown here is derived from an EMBL/GenBank/DDBJ whole genome shotgun (WGS) entry which is preliminary data.</text>
</comment>
<keyword evidence="3" id="KW-0762">Sugar transport</keyword>
<dbReference type="RefSeq" id="WP_105590899.1">
    <property type="nucleotide sequence ID" value="NZ_PDET01000001.1"/>
</dbReference>
<keyword evidence="2" id="KW-0597">Phosphoprotein</keyword>
<evidence type="ECO:0000259" key="6">
    <source>
        <dbReference type="PROSITE" id="PS51094"/>
    </source>
</evidence>
<organism evidence="7 8">
    <name type="scientific">Pantoea coffeiphila</name>
    <dbReference type="NCBI Taxonomy" id="1465635"/>
    <lineage>
        <taxon>Bacteria</taxon>
        <taxon>Pseudomonadati</taxon>
        <taxon>Pseudomonadota</taxon>
        <taxon>Gammaproteobacteria</taxon>
        <taxon>Enterobacterales</taxon>
        <taxon>Erwiniaceae</taxon>
        <taxon>Pantoea</taxon>
    </lineage>
</organism>
<evidence type="ECO:0000256" key="3">
    <source>
        <dbReference type="ARBA" id="ARBA00022597"/>
    </source>
</evidence>
<keyword evidence="4" id="KW-0808">Transferase</keyword>
<dbReference type="PROSITE" id="PS51094">
    <property type="entry name" value="PTS_EIIA_TYPE_2"/>
    <property type="match status" value="1"/>
</dbReference>
<protein>
    <submittedName>
        <fullName evidence="7">PTS fructose transporter subunit IIA</fullName>
    </submittedName>
</protein>
<dbReference type="PANTHER" id="PTHR47738:SF1">
    <property type="entry name" value="NITROGEN REGULATORY PROTEIN"/>
    <property type="match status" value="1"/>
</dbReference>
<dbReference type="GO" id="GO:0030295">
    <property type="term" value="F:protein kinase activator activity"/>
    <property type="evidence" value="ECO:0007669"/>
    <property type="project" value="TreeGrafter"/>
</dbReference>
<gene>
    <name evidence="7" type="ORF">CQW29_01305</name>
</gene>
<keyword evidence="5" id="KW-0598">Phosphotransferase system</keyword>
<dbReference type="Pfam" id="PF00359">
    <property type="entry name" value="PTS_EIIA_2"/>
    <property type="match status" value="1"/>
</dbReference>
<evidence type="ECO:0000256" key="5">
    <source>
        <dbReference type="ARBA" id="ARBA00022683"/>
    </source>
</evidence>
<proteinExistence type="predicted"/>
<dbReference type="PANTHER" id="PTHR47738">
    <property type="entry name" value="PTS SYSTEM FRUCTOSE-LIKE EIIA COMPONENT-RELATED"/>
    <property type="match status" value="1"/>
</dbReference>
<dbReference type="InterPro" id="IPR004715">
    <property type="entry name" value="PTS_IIA_fruc"/>
</dbReference>
<name>A0A2S9IHN9_9GAMM</name>
<dbReference type="EMBL" id="PDET01000001">
    <property type="protein sequence ID" value="PRD17300.1"/>
    <property type="molecule type" value="Genomic_DNA"/>
</dbReference>
<dbReference type="InterPro" id="IPR002178">
    <property type="entry name" value="PTS_EIIA_type-2_dom"/>
</dbReference>
<dbReference type="GO" id="GO:0009401">
    <property type="term" value="P:phosphoenolpyruvate-dependent sugar phosphotransferase system"/>
    <property type="evidence" value="ECO:0007669"/>
    <property type="project" value="UniProtKB-KW"/>
</dbReference>
<sequence length="153" mass="17440">MLIARENIFLNKNFSSKGEIFQFLSQQAVERGWAADAEKIEADLWTRENQYSTGFEGQIAIPHAKTINVTEAGVIFIRLQQALDWESLDDSPIKIVFGLFVPESGAQLLHLKIINSLASQIVEDDFRQQLFDAKSEDELFNYMQSRVVIEEDA</sequence>
<dbReference type="CDD" id="cd00211">
    <property type="entry name" value="PTS_IIA_fru"/>
    <property type="match status" value="1"/>
</dbReference>
<feature type="domain" description="PTS EIIA type-2" evidence="6">
    <location>
        <begin position="1"/>
        <end position="146"/>
    </location>
</feature>
<reference evidence="7 8" key="1">
    <citation type="submission" date="2017-10" db="EMBL/GenBank/DDBJ databases">
        <title>Draft genome of two endophytic bacteria isolated from 'guarana' Paullinia cupana (Mart.) Ducke.</title>
        <authorList>
            <person name="Siqueira K.A."/>
            <person name="Liotti R.G."/>
            <person name="Mendes T.A."/>
            <person name="Soares M.A."/>
        </authorList>
    </citation>
    <scope>NUCLEOTIDE SEQUENCE [LARGE SCALE GENOMIC DNA]</scope>
    <source>
        <strain evidence="7 8">342</strain>
    </source>
</reference>